<protein>
    <submittedName>
        <fullName evidence="3">Uncharacterized protein</fullName>
    </submittedName>
</protein>
<organism evidence="3 4">
    <name type="scientific">Solirubrobacter phytolaccae</name>
    <dbReference type="NCBI Taxonomy" id="1404360"/>
    <lineage>
        <taxon>Bacteria</taxon>
        <taxon>Bacillati</taxon>
        <taxon>Actinomycetota</taxon>
        <taxon>Thermoleophilia</taxon>
        <taxon>Solirubrobacterales</taxon>
        <taxon>Solirubrobacteraceae</taxon>
        <taxon>Solirubrobacter</taxon>
    </lineage>
</organism>
<dbReference type="Proteomes" id="UP001147653">
    <property type="component" value="Unassembled WGS sequence"/>
</dbReference>
<name>A0A9X3S9L3_9ACTN</name>
<comment type="caution">
    <text evidence="3">The sequence shown here is derived from an EMBL/GenBank/DDBJ whole genome shotgun (WGS) entry which is preliminary data.</text>
</comment>
<evidence type="ECO:0000313" key="3">
    <source>
        <dbReference type="EMBL" id="MDA0182748.1"/>
    </source>
</evidence>
<accession>A0A9X3S9L3</accession>
<feature type="signal peptide" evidence="2">
    <location>
        <begin position="1"/>
        <end position="22"/>
    </location>
</feature>
<gene>
    <name evidence="3" type="ORF">OJ997_20720</name>
</gene>
<keyword evidence="2" id="KW-0732">Signal</keyword>
<dbReference type="RefSeq" id="WP_270027129.1">
    <property type="nucleotide sequence ID" value="NZ_JAPDDP010000040.1"/>
</dbReference>
<dbReference type="AlphaFoldDB" id="A0A9X3S9L3"/>
<evidence type="ECO:0000256" key="1">
    <source>
        <dbReference type="SAM" id="MobiDB-lite"/>
    </source>
</evidence>
<feature type="chain" id="PRO_5040885487" evidence="2">
    <location>
        <begin position="23"/>
        <end position="278"/>
    </location>
</feature>
<feature type="region of interest" description="Disordered" evidence="1">
    <location>
        <begin position="119"/>
        <end position="172"/>
    </location>
</feature>
<sequence length="278" mass="29128">MLRSLAALALLPFFVLVAPIHAEELSSQPPVIKSVAFTSPASGTVTVPVTATDDNGLGEAVAAIDGKQAATALFTTCGDDGACTAKLSIDTTKYPSGERDVDVHVTDTDGNRSFTYGMSITFDNPDVTPTPTPTPEATVTPEETATPSPTPTVQQPHDRPTPTPTPTPMPLGEIGILGDEATRYTTRDFLSIPKRPRASKVGALTMTARCPLPKTCSLRVSLTRAGKSYGSGRVTVGSKKSGKLTLKLTKAARAALKKKPQSLRLTVAGYPGVVITLR</sequence>
<proteinExistence type="predicted"/>
<keyword evidence="4" id="KW-1185">Reference proteome</keyword>
<dbReference type="EMBL" id="JAPDDP010000040">
    <property type="protein sequence ID" value="MDA0182748.1"/>
    <property type="molecule type" value="Genomic_DNA"/>
</dbReference>
<feature type="compositionally biased region" description="Low complexity" evidence="1">
    <location>
        <begin position="135"/>
        <end position="153"/>
    </location>
</feature>
<evidence type="ECO:0000256" key="2">
    <source>
        <dbReference type="SAM" id="SignalP"/>
    </source>
</evidence>
<evidence type="ECO:0000313" key="4">
    <source>
        <dbReference type="Proteomes" id="UP001147653"/>
    </source>
</evidence>
<reference evidence="3" key="1">
    <citation type="submission" date="2022-10" db="EMBL/GenBank/DDBJ databases">
        <title>The WGS of Solirubrobacter phytolaccae KCTC 29190.</title>
        <authorList>
            <person name="Jiang Z."/>
        </authorList>
    </citation>
    <scope>NUCLEOTIDE SEQUENCE</scope>
    <source>
        <strain evidence="3">KCTC 29190</strain>
    </source>
</reference>